<dbReference type="CDD" id="cd02440">
    <property type="entry name" value="AdoMet_MTases"/>
    <property type="match status" value="1"/>
</dbReference>
<keyword evidence="2" id="KW-0489">Methyltransferase</keyword>
<evidence type="ECO:0000313" key="2">
    <source>
        <dbReference type="EMBL" id="GAA4501494.1"/>
    </source>
</evidence>
<proteinExistence type="predicted"/>
<dbReference type="EMBL" id="BAABFC010000017">
    <property type="protein sequence ID" value="GAA4501494.1"/>
    <property type="molecule type" value="Genomic_DNA"/>
</dbReference>
<dbReference type="Pfam" id="PF13489">
    <property type="entry name" value="Methyltransf_23"/>
    <property type="match status" value="1"/>
</dbReference>
<protein>
    <submittedName>
        <fullName evidence="2">Class I SAM-dependent methyltransferase</fullName>
    </submittedName>
</protein>
<gene>
    <name evidence="2" type="ORF">GCM10023095_24740</name>
</gene>
<dbReference type="GO" id="GO:0008168">
    <property type="term" value="F:methyltransferase activity"/>
    <property type="evidence" value="ECO:0007669"/>
    <property type="project" value="UniProtKB-KW"/>
</dbReference>
<keyword evidence="1" id="KW-0808">Transferase</keyword>
<evidence type="ECO:0000256" key="1">
    <source>
        <dbReference type="ARBA" id="ARBA00022679"/>
    </source>
</evidence>
<dbReference type="PANTHER" id="PTHR43861">
    <property type="entry name" value="TRANS-ACONITATE 2-METHYLTRANSFERASE-RELATED"/>
    <property type="match status" value="1"/>
</dbReference>
<reference evidence="3" key="1">
    <citation type="journal article" date="2019" name="Int. J. Syst. Evol. Microbiol.">
        <title>The Global Catalogue of Microorganisms (GCM) 10K type strain sequencing project: providing services to taxonomists for standard genome sequencing and annotation.</title>
        <authorList>
            <consortium name="The Broad Institute Genomics Platform"/>
            <consortium name="The Broad Institute Genome Sequencing Center for Infectious Disease"/>
            <person name="Wu L."/>
            <person name="Ma J."/>
        </authorList>
    </citation>
    <scope>NUCLEOTIDE SEQUENCE [LARGE SCALE GENOMIC DNA]</scope>
    <source>
        <strain evidence="3">JCM 32226</strain>
    </source>
</reference>
<dbReference type="InterPro" id="IPR029063">
    <property type="entry name" value="SAM-dependent_MTases_sf"/>
</dbReference>
<dbReference type="GO" id="GO:0032259">
    <property type="term" value="P:methylation"/>
    <property type="evidence" value="ECO:0007669"/>
    <property type="project" value="UniProtKB-KW"/>
</dbReference>
<dbReference type="Gene3D" id="3.40.50.150">
    <property type="entry name" value="Vaccinia Virus protein VP39"/>
    <property type="match status" value="1"/>
</dbReference>
<dbReference type="PANTHER" id="PTHR43861:SF3">
    <property type="entry name" value="PUTATIVE (AFU_ORTHOLOGUE AFUA_2G14390)-RELATED"/>
    <property type="match status" value="1"/>
</dbReference>
<dbReference type="SUPFAM" id="SSF53335">
    <property type="entry name" value="S-adenosyl-L-methionine-dependent methyltransferases"/>
    <property type="match status" value="1"/>
</dbReference>
<dbReference type="RefSeq" id="WP_345013556.1">
    <property type="nucleotide sequence ID" value="NZ_BAABFC010000017.1"/>
</dbReference>
<dbReference type="Proteomes" id="UP001501321">
    <property type="component" value="Unassembled WGS sequence"/>
</dbReference>
<name>A0ABP8QGI4_9GAMM</name>
<accession>A0ABP8QGI4</accession>
<comment type="caution">
    <text evidence="2">The sequence shown here is derived from an EMBL/GenBank/DDBJ whole genome shotgun (WGS) entry which is preliminary data.</text>
</comment>
<organism evidence="2 3">
    <name type="scientific">Pseudaeromonas paramecii</name>
    <dbReference type="NCBI Taxonomy" id="2138166"/>
    <lineage>
        <taxon>Bacteria</taxon>
        <taxon>Pseudomonadati</taxon>
        <taxon>Pseudomonadota</taxon>
        <taxon>Gammaproteobacteria</taxon>
        <taxon>Aeromonadales</taxon>
        <taxon>Aeromonadaceae</taxon>
        <taxon>Pseudaeromonas</taxon>
    </lineage>
</organism>
<keyword evidence="3" id="KW-1185">Reference proteome</keyword>
<evidence type="ECO:0000313" key="3">
    <source>
        <dbReference type="Proteomes" id="UP001501321"/>
    </source>
</evidence>
<sequence length="213" mass="23060">MANYFDQLASQWDEDPGKLERARITAEQMLALRPAPGGRLLEFGCGTGLLGLILADHFEAVLLVDASAAMLAQARQKLERLALPHVQTCQSDGLADLPGGQDALVSLMVLHHVADLAGFFAQAHALLAPGGQLLVADLYPEDGSFHQHHNDFDGHHGLDPVELTQLAQAAGFANVSHAPYFTIEKTQAGTPRRYPLFLLMAQKMADANYLTEQ</sequence>